<evidence type="ECO:0000313" key="2">
    <source>
        <dbReference type="EMBL" id="CAB0030765.1"/>
    </source>
</evidence>
<evidence type="ECO:0000256" key="1">
    <source>
        <dbReference type="SAM" id="MobiDB-lite"/>
    </source>
</evidence>
<proteinExistence type="predicted"/>
<dbReference type="EMBL" id="CADCXV010000543">
    <property type="protein sequence ID" value="CAB0030765.1"/>
    <property type="molecule type" value="Genomic_DNA"/>
</dbReference>
<sequence>MFVYMELGVVGTARLVGAGRDGLVSLVRGVGTNCIPVIARSSLHASEDAWTGGVRQPGITSWHGRRGNKRTDADRKKDGPFSVDSSGVGTRQVLNRRARNVPERQEGEPRWEERQRAYSSIVVAWPGSNRWTQGTASIRGGFVAAERSVCCWRRVEAKATVRRSGGDDGVGGKRTWFADPLAVQEPAALRCTPRVSIVATWAVDCMLVFQPFAVQQAALPPGGSIPSDGAKTTAPAAAARGLTQGAATTSSATCLRRGNRKSTFSERKCLR</sequence>
<feature type="region of interest" description="Disordered" evidence="1">
    <location>
        <begin position="225"/>
        <end position="252"/>
    </location>
</feature>
<feature type="compositionally biased region" description="Low complexity" evidence="1">
    <location>
        <begin position="229"/>
        <end position="249"/>
    </location>
</feature>
<evidence type="ECO:0000313" key="3">
    <source>
        <dbReference type="Proteomes" id="UP000479190"/>
    </source>
</evidence>
<dbReference type="AlphaFoldDB" id="A0A6H5I315"/>
<name>A0A6H5I315_9HYME</name>
<feature type="region of interest" description="Disordered" evidence="1">
    <location>
        <begin position="54"/>
        <end position="89"/>
    </location>
</feature>
<gene>
    <name evidence="2" type="ORF">TBRA_LOCUS2754</name>
</gene>
<feature type="compositionally biased region" description="Basic and acidic residues" evidence="1">
    <location>
        <begin position="69"/>
        <end position="79"/>
    </location>
</feature>
<keyword evidence="3" id="KW-1185">Reference proteome</keyword>
<protein>
    <submittedName>
        <fullName evidence="2">Uncharacterized protein</fullName>
    </submittedName>
</protein>
<dbReference type="Proteomes" id="UP000479190">
    <property type="component" value="Unassembled WGS sequence"/>
</dbReference>
<reference evidence="2 3" key="1">
    <citation type="submission" date="2020-02" db="EMBL/GenBank/DDBJ databases">
        <authorList>
            <person name="Ferguson B K."/>
        </authorList>
    </citation>
    <scope>NUCLEOTIDE SEQUENCE [LARGE SCALE GENOMIC DNA]</scope>
</reference>
<accession>A0A6H5I315</accession>
<organism evidence="2 3">
    <name type="scientific">Trichogramma brassicae</name>
    <dbReference type="NCBI Taxonomy" id="86971"/>
    <lineage>
        <taxon>Eukaryota</taxon>
        <taxon>Metazoa</taxon>
        <taxon>Ecdysozoa</taxon>
        <taxon>Arthropoda</taxon>
        <taxon>Hexapoda</taxon>
        <taxon>Insecta</taxon>
        <taxon>Pterygota</taxon>
        <taxon>Neoptera</taxon>
        <taxon>Endopterygota</taxon>
        <taxon>Hymenoptera</taxon>
        <taxon>Apocrita</taxon>
        <taxon>Proctotrupomorpha</taxon>
        <taxon>Chalcidoidea</taxon>
        <taxon>Trichogrammatidae</taxon>
        <taxon>Trichogramma</taxon>
    </lineage>
</organism>